<dbReference type="OrthoDB" id="499138at2"/>
<keyword evidence="3" id="KW-1185">Reference proteome</keyword>
<dbReference type="EMBL" id="FTMS01000008">
    <property type="protein sequence ID" value="SIQ38642.1"/>
    <property type="molecule type" value="Genomic_DNA"/>
</dbReference>
<dbReference type="InterPro" id="IPR000015">
    <property type="entry name" value="Fimb_usher"/>
</dbReference>
<proteinExistence type="predicted"/>
<evidence type="ECO:0000256" key="1">
    <source>
        <dbReference type="SAM" id="SignalP"/>
    </source>
</evidence>
<dbReference type="PANTHER" id="PTHR30451">
    <property type="entry name" value="OUTER MEMBRANE USHER PROTEIN"/>
    <property type="match status" value="1"/>
</dbReference>
<feature type="signal peptide" evidence="1">
    <location>
        <begin position="1"/>
        <end position="36"/>
    </location>
</feature>
<feature type="chain" id="PRO_5012433004" evidence="1">
    <location>
        <begin position="37"/>
        <end position="836"/>
    </location>
</feature>
<dbReference type="GO" id="GO:0015473">
    <property type="term" value="F:fimbrial usher porin activity"/>
    <property type="evidence" value="ECO:0007669"/>
    <property type="project" value="InterPro"/>
</dbReference>
<keyword evidence="1" id="KW-0732">Signal</keyword>
<evidence type="ECO:0000313" key="3">
    <source>
        <dbReference type="Proteomes" id="UP000186400"/>
    </source>
</evidence>
<dbReference type="STRING" id="159291.SAMN05920897_10815"/>
<evidence type="ECO:0000313" key="2">
    <source>
        <dbReference type="EMBL" id="SIQ38642.1"/>
    </source>
</evidence>
<accession>A0A1N6SCF4</accession>
<organism evidence="2 3">
    <name type="scientific">Alkalispirochaeta americana</name>
    <dbReference type="NCBI Taxonomy" id="159291"/>
    <lineage>
        <taxon>Bacteria</taxon>
        <taxon>Pseudomonadati</taxon>
        <taxon>Spirochaetota</taxon>
        <taxon>Spirochaetia</taxon>
        <taxon>Spirochaetales</taxon>
        <taxon>Spirochaetaceae</taxon>
        <taxon>Alkalispirochaeta</taxon>
    </lineage>
</organism>
<dbReference type="GO" id="GO:0009279">
    <property type="term" value="C:cell outer membrane"/>
    <property type="evidence" value="ECO:0007669"/>
    <property type="project" value="TreeGrafter"/>
</dbReference>
<protein>
    <submittedName>
        <fullName evidence="2">Outer membrane usher protein FimD/PapC</fullName>
    </submittedName>
</protein>
<name>A0A1N6SCF4_9SPIO</name>
<dbReference type="Proteomes" id="UP000186400">
    <property type="component" value="Unassembled WGS sequence"/>
</dbReference>
<reference evidence="2 3" key="1">
    <citation type="submission" date="2017-01" db="EMBL/GenBank/DDBJ databases">
        <authorList>
            <person name="Mah S.A."/>
            <person name="Swanson W.J."/>
            <person name="Moy G.W."/>
            <person name="Vacquier V.D."/>
        </authorList>
    </citation>
    <scope>NUCLEOTIDE SEQUENCE [LARGE SCALE GENOMIC DNA]</scope>
    <source>
        <strain evidence="2 3">ASpG1</strain>
    </source>
</reference>
<dbReference type="PANTHER" id="PTHR30451:SF5">
    <property type="entry name" value="SLR0019 PROTEIN"/>
    <property type="match status" value="1"/>
</dbReference>
<dbReference type="Pfam" id="PF00577">
    <property type="entry name" value="Usher"/>
    <property type="match status" value="1"/>
</dbReference>
<sequence>MGRSLARRRRMIRAHLIRRPLVTVVLLLAASGVSLQADSTEDLFATVFGKTPSQDLVLPVFRSGHFLGEVQARLDDEQVLVGGISLATMIEPLLNTSDQDELLRLVRTETAGGETLIPLERLSPAGVYLTYRPERLLLELSLDPRVLREQRLDESRQPADGPFLEPIPFSGYTNLIARGNLSSGNQPGDLLLSLEPVFNYQGWVWESSLGFSSEPFRKDSEGERRKDDPVTLRYTRVVRDYLPWKARAEAGIVRYRTGRLFHAPEVAGISLTRHDDIGPDDPLYRSADLRFIAPSDAPVDIVINDRLYRRVRVAPGPYRVSDIPLGRGVNEVRVEQASRGDAPPTLLMQEVIPFSPHLLRSGRHEYSWVLGVLRENFEHQGPFISGFHQRGMTPDWTAGGSLQAAEDALSLGFHSLVASSWGITRLEGGLFAAADGERGAAGEISHLIASLSRRDLPTLEGSLSLESSEYRPVSADVASGGRLRGGLVLTQRFSRGIHLSLGVVHDQPFDFPRDRETTLRLAFSQFSSRGYSLNGQIAPSVSDQGVRWQGSIFIRLGSPDQRRAISSSYDLARDRSALQVSNVPDRAFDAINWRADYERSGNAPGEVHSLGGSLRYDTFQGSLQAQPKARFSEDSDQELSLQSEFSTALAWAGSSVAVTRPISESFVLFEAHEEVAEYPIALRPGGGAVSAVLQGRRAVVPDLPSWKRSTIRIDGAELPEGLSVGERDPAFFPGYRQGYRVVVGSEATVYAVGRLVDIQGTPLELEAGEVVSSAGERHLFFTNRQGRFEIPHLAPGRYRLFLMAYPETEELFLISPEGRGRYDLGDLPVILEKETQ</sequence>
<dbReference type="AlphaFoldDB" id="A0A1N6SCF4"/>
<gene>
    <name evidence="2" type="ORF">SAMN05920897_10815</name>
</gene>
<dbReference type="RefSeq" id="WP_076488593.1">
    <property type="nucleotide sequence ID" value="NZ_FTMS01000008.1"/>
</dbReference>
<dbReference type="GO" id="GO:0009297">
    <property type="term" value="P:pilus assembly"/>
    <property type="evidence" value="ECO:0007669"/>
    <property type="project" value="InterPro"/>
</dbReference>